<feature type="compositionally biased region" description="Basic and acidic residues" evidence="1">
    <location>
        <begin position="95"/>
        <end position="107"/>
    </location>
</feature>
<name>A0A5B7GDQ7_PORTR</name>
<dbReference type="EMBL" id="VSRR010012498">
    <property type="protein sequence ID" value="MPC54624.1"/>
    <property type="molecule type" value="Genomic_DNA"/>
</dbReference>
<dbReference type="Proteomes" id="UP000324222">
    <property type="component" value="Unassembled WGS sequence"/>
</dbReference>
<proteinExistence type="predicted"/>
<evidence type="ECO:0000313" key="2">
    <source>
        <dbReference type="EMBL" id="MPC54624.1"/>
    </source>
</evidence>
<sequence length="268" mass="29254">MLWPRHPSRCLPSLPSRPSPETALPAAAAPPMRLLTWAHLRFRGCLLALISLDGSRWRLEAPRQERQEGPRYFYVLRFAARLTLQEDAAPGGGDRQGEKNSEDERKSRTVRAPVVSRSVTQLTPARSRSPTPSLRQAPSHQEPSFEAQKQAACPKRRVGARVREHTPATRPHNPTHVYTHIHPRVHCLPLLHACLTSPATDPGPGVLEAPGVSQRSREAMGSPQLCAPFSLSPVSVSLGTVAAGAALAAFATTASPLMLHGRRPPWLL</sequence>
<feature type="region of interest" description="Disordered" evidence="1">
    <location>
        <begin position="86"/>
        <end position="158"/>
    </location>
</feature>
<accession>A0A5B7GDQ7</accession>
<gene>
    <name evidence="2" type="ORF">E2C01_048549</name>
</gene>
<reference evidence="2 3" key="1">
    <citation type="submission" date="2019-05" db="EMBL/GenBank/DDBJ databases">
        <title>Another draft genome of Portunus trituberculatus and its Hox gene families provides insights of decapod evolution.</title>
        <authorList>
            <person name="Jeong J.-H."/>
            <person name="Song I."/>
            <person name="Kim S."/>
            <person name="Choi T."/>
            <person name="Kim D."/>
            <person name="Ryu S."/>
            <person name="Kim W."/>
        </authorList>
    </citation>
    <scope>NUCLEOTIDE SEQUENCE [LARGE SCALE GENOMIC DNA]</scope>
    <source>
        <tissue evidence="2">Muscle</tissue>
    </source>
</reference>
<organism evidence="2 3">
    <name type="scientific">Portunus trituberculatus</name>
    <name type="common">Swimming crab</name>
    <name type="synonym">Neptunus trituberculatus</name>
    <dbReference type="NCBI Taxonomy" id="210409"/>
    <lineage>
        <taxon>Eukaryota</taxon>
        <taxon>Metazoa</taxon>
        <taxon>Ecdysozoa</taxon>
        <taxon>Arthropoda</taxon>
        <taxon>Crustacea</taxon>
        <taxon>Multicrustacea</taxon>
        <taxon>Malacostraca</taxon>
        <taxon>Eumalacostraca</taxon>
        <taxon>Eucarida</taxon>
        <taxon>Decapoda</taxon>
        <taxon>Pleocyemata</taxon>
        <taxon>Brachyura</taxon>
        <taxon>Eubrachyura</taxon>
        <taxon>Portunoidea</taxon>
        <taxon>Portunidae</taxon>
        <taxon>Portuninae</taxon>
        <taxon>Portunus</taxon>
    </lineage>
</organism>
<evidence type="ECO:0000256" key="1">
    <source>
        <dbReference type="SAM" id="MobiDB-lite"/>
    </source>
</evidence>
<feature type="region of interest" description="Disordered" evidence="1">
    <location>
        <begin position="1"/>
        <end position="24"/>
    </location>
</feature>
<protein>
    <submittedName>
        <fullName evidence="2">Uncharacterized protein</fullName>
    </submittedName>
</protein>
<dbReference type="AlphaFoldDB" id="A0A5B7GDQ7"/>
<feature type="compositionally biased region" description="Polar residues" evidence="1">
    <location>
        <begin position="117"/>
        <end position="142"/>
    </location>
</feature>
<evidence type="ECO:0000313" key="3">
    <source>
        <dbReference type="Proteomes" id="UP000324222"/>
    </source>
</evidence>
<comment type="caution">
    <text evidence="2">The sequence shown here is derived from an EMBL/GenBank/DDBJ whole genome shotgun (WGS) entry which is preliminary data.</text>
</comment>
<keyword evidence="3" id="KW-1185">Reference proteome</keyword>
<feature type="compositionally biased region" description="Low complexity" evidence="1">
    <location>
        <begin position="9"/>
        <end position="24"/>
    </location>
</feature>